<evidence type="ECO:0000313" key="1">
    <source>
        <dbReference type="EMBL" id="KAJ5198253.1"/>
    </source>
</evidence>
<name>A0A9W9JJS6_9EURO</name>
<feature type="non-terminal residue" evidence="1">
    <location>
        <position position="1"/>
    </location>
</feature>
<reference evidence="1" key="2">
    <citation type="journal article" date="2023" name="IMA Fungus">
        <title>Comparative genomic study of the Penicillium genus elucidates a diverse pangenome and 15 lateral gene transfer events.</title>
        <authorList>
            <person name="Petersen C."/>
            <person name="Sorensen T."/>
            <person name="Nielsen M.R."/>
            <person name="Sondergaard T.E."/>
            <person name="Sorensen J.L."/>
            <person name="Fitzpatrick D.A."/>
            <person name="Frisvad J.C."/>
            <person name="Nielsen K.L."/>
        </authorList>
    </citation>
    <scope>NUCLEOTIDE SEQUENCE</scope>
    <source>
        <strain evidence="1">IBT 15544</strain>
    </source>
</reference>
<dbReference type="EMBL" id="JAPQKR010000014">
    <property type="protein sequence ID" value="KAJ5198253.1"/>
    <property type="molecule type" value="Genomic_DNA"/>
</dbReference>
<dbReference type="SUPFAM" id="SSF81383">
    <property type="entry name" value="F-box domain"/>
    <property type="match status" value="1"/>
</dbReference>
<keyword evidence="2" id="KW-1185">Reference proteome</keyword>
<sequence length="279" mass="32129">WQPESKTKSAINKVLDTPEMLEMILARVDMRTLLTSAQRVCRNWVNLISKSPSIQKALFFTPIKDSEWGMEEKIPNPLLTETFPSIFPAKDRLDRYQFNFSKLTMTKDASTMARFVGQDASWRKMLVQQPPVSDIGLFHICDAMGGTSAGSSSIPADKKMQESGYDGLRMERLFELLLFSNLVQFLPYTRTRVYWSTEEPILHGESQNIDDEFHRIMSKFGLVLYTRDVIQCSYRLDPPSAAELIRREIISAYREHGLDVDFKRKDIEESKSEVRGVRA</sequence>
<dbReference type="InterPro" id="IPR036047">
    <property type="entry name" value="F-box-like_dom_sf"/>
</dbReference>
<dbReference type="OrthoDB" id="3800738at2759"/>
<dbReference type="Proteomes" id="UP001150904">
    <property type="component" value="Unassembled WGS sequence"/>
</dbReference>
<comment type="caution">
    <text evidence="1">The sequence shown here is derived from an EMBL/GenBank/DDBJ whole genome shotgun (WGS) entry which is preliminary data.</text>
</comment>
<dbReference type="GeneID" id="83181733"/>
<protein>
    <recommendedName>
        <fullName evidence="3">F-box domain-containing protein</fullName>
    </recommendedName>
</protein>
<proteinExistence type="predicted"/>
<dbReference type="Gene3D" id="1.20.1280.50">
    <property type="match status" value="1"/>
</dbReference>
<reference evidence="1" key="1">
    <citation type="submission" date="2022-12" db="EMBL/GenBank/DDBJ databases">
        <authorList>
            <person name="Petersen C."/>
        </authorList>
    </citation>
    <scope>NUCLEOTIDE SEQUENCE</scope>
    <source>
        <strain evidence="1">IBT 15544</strain>
    </source>
</reference>
<evidence type="ECO:0000313" key="2">
    <source>
        <dbReference type="Proteomes" id="UP001150904"/>
    </source>
</evidence>
<accession>A0A9W9JJS6</accession>
<dbReference type="AlphaFoldDB" id="A0A9W9JJS6"/>
<organism evidence="1 2">
    <name type="scientific">Penicillium cinerascens</name>
    <dbReference type="NCBI Taxonomy" id="70096"/>
    <lineage>
        <taxon>Eukaryota</taxon>
        <taxon>Fungi</taxon>
        <taxon>Dikarya</taxon>
        <taxon>Ascomycota</taxon>
        <taxon>Pezizomycotina</taxon>
        <taxon>Eurotiomycetes</taxon>
        <taxon>Eurotiomycetidae</taxon>
        <taxon>Eurotiales</taxon>
        <taxon>Aspergillaceae</taxon>
        <taxon>Penicillium</taxon>
    </lineage>
</organism>
<gene>
    <name evidence="1" type="ORF">N7498_007370</name>
</gene>
<dbReference type="RefSeq" id="XP_058306681.1">
    <property type="nucleotide sequence ID" value="XM_058454432.1"/>
</dbReference>
<evidence type="ECO:0008006" key="3">
    <source>
        <dbReference type="Google" id="ProtNLM"/>
    </source>
</evidence>